<gene>
    <name evidence="2" type="ORF">OEZ85_001960</name>
</gene>
<reference evidence="2 3" key="1">
    <citation type="submission" date="2023-05" db="EMBL/GenBank/DDBJ databases">
        <title>A 100% complete, gapless, phased diploid assembly of the Scenedesmus obliquus UTEX 3031 genome.</title>
        <authorList>
            <person name="Biondi T.C."/>
            <person name="Hanschen E.R."/>
            <person name="Kwon T."/>
            <person name="Eng W."/>
            <person name="Kruse C.P.S."/>
            <person name="Koehler S.I."/>
            <person name="Kunde Y."/>
            <person name="Gleasner C.D."/>
            <person name="You Mak K.T."/>
            <person name="Polle J."/>
            <person name="Hovde B.T."/>
            <person name="Starkenburg S.R."/>
        </authorList>
    </citation>
    <scope>NUCLEOTIDE SEQUENCE [LARGE SCALE GENOMIC DNA]</scope>
    <source>
        <strain evidence="2 3">DOE0152z</strain>
    </source>
</reference>
<feature type="compositionally biased region" description="Low complexity" evidence="1">
    <location>
        <begin position="291"/>
        <end position="302"/>
    </location>
</feature>
<sequence length="583" mass="63722">MARAAPQFGLVFDRDGVRNHVAKLPIITPAGEEVTEPFNFVVAVDQKQQVALFHCPYSADMAMLHCDPFNKELLKPWRKHIKSVKYVDTPANVCLAYLAPGAGAGLASILELLEACSAEGCSLDLRLVFKWRLSMMAAVLQLLFNSSSSSSSSSSSNSLNKLLAGCLQQVHRGPGPMLFISSTYFKHMDTLAAAAKPDACLLLTDHETELWKTELYGHLQQHPCASALVTKLKLGAEDNMERVVYGVATLAEQQQQYQQQDAVEPGTKQKKDSPVEREENWDINPVHKKAQQAAVAGGSSAEHSAEHAADGCMAGQKPQQLLQLLQQEQQQQEQEQQHQGQQQRRALQLHPDDFARGLFVLPPEEADHMVEEALLVLDSNATIALLQPDKEINTSRNLGNLGNHDEKQYEMYLAVRPNIPQQMQHLKDSSLNTVQKYNKLPSLRTKAGGFQLVQSARPHEFVRACNTPGPTVMCVISSHLMRRAPHDAAQQQQQCHMLPGGELRKWQAANSAARWAAARLVAAAHVAWALQNNPGALKGLAIAGLKPLPAEASQCSSSMKQGVSAVAHMLSGAAVQQRGGGCE</sequence>
<feature type="compositionally biased region" description="Basic and acidic residues" evidence="1">
    <location>
        <begin position="267"/>
        <end position="280"/>
    </location>
</feature>
<protein>
    <submittedName>
        <fullName evidence="2">Uncharacterized protein</fullName>
    </submittedName>
</protein>
<name>A0ABY8U4B0_TETOB</name>
<feature type="region of interest" description="Disordered" evidence="1">
    <location>
        <begin position="325"/>
        <end position="346"/>
    </location>
</feature>
<keyword evidence="3" id="KW-1185">Reference proteome</keyword>
<organism evidence="2 3">
    <name type="scientific">Tetradesmus obliquus</name>
    <name type="common">Green alga</name>
    <name type="synonym">Acutodesmus obliquus</name>
    <dbReference type="NCBI Taxonomy" id="3088"/>
    <lineage>
        <taxon>Eukaryota</taxon>
        <taxon>Viridiplantae</taxon>
        <taxon>Chlorophyta</taxon>
        <taxon>core chlorophytes</taxon>
        <taxon>Chlorophyceae</taxon>
        <taxon>CS clade</taxon>
        <taxon>Sphaeropleales</taxon>
        <taxon>Scenedesmaceae</taxon>
        <taxon>Tetradesmus</taxon>
    </lineage>
</organism>
<evidence type="ECO:0000256" key="1">
    <source>
        <dbReference type="SAM" id="MobiDB-lite"/>
    </source>
</evidence>
<accession>A0ABY8U4B0</accession>
<feature type="region of interest" description="Disordered" evidence="1">
    <location>
        <begin position="256"/>
        <end position="313"/>
    </location>
</feature>
<evidence type="ECO:0000313" key="3">
    <source>
        <dbReference type="Proteomes" id="UP001244341"/>
    </source>
</evidence>
<evidence type="ECO:0000313" key="2">
    <source>
        <dbReference type="EMBL" id="WIA15291.1"/>
    </source>
</evidence>
<dbReference type="EMBL" id="CP126213">
    <property type="protein sequence ID" value="WIA15291.1"/>
    <property type="molecule type" value="Genomic_DNA"/>
</dbReference>
<dbReference type="Proteomes" id="UP001244341">
    <property type="component" value="Chromosome 6b"/>
</dbReference>
<proteinExistence type="predicted"/>